<dbReference type="EMBL" id="FQUA01000008">
    <property type="protein sequence ID" value="SHE84300.1"/>
    <property type="molecule type" value="Genomic_DNA"/>
</dbReference>
<gene>
    <name evidence="1" type="ORF">CPRO_21940</name>
    <name evidence="2" type="ORF">SAMN02745151_01969</name>
</gene>
<evidence type="ECO:0000313" key="4">
    <source>
        <dbReference type="Proteomes" id="UP000184204"/>
    </source>
</evidence>
<evidence type="ECO:0000313" key="2">
    <source>
        <dbReference type="EMBL" id="SHE84300.1"/>
    </source>
</evidence>
<sequence>MMKEYDIKAQESQVLTKVICNCCGKEIPQIREGIWEEYFHAEKSWGYLSQQDGRQDSFDLCQDCYEKMIKSFQMKVH</sequence>
<reference evidence="4" key="3">
    <citation type="submission" date="2016-11" db="EMBL/GenBank/DDBJ databases">
        <authorList>
            <person name="Jaros S."/>
            <person name="Januszkiewicz K."/>
            <person name="Wedrychowicz H."/>
        </authorList>
    </citation>
    <scope>NUCLEOTIDE SEQUENCE [LARGE SCALE GENOMIC DNA]</scope>
    <source>
        <strain evidence="4">DSM 1682</strain>
    </source>
</reference>
<reference evidence="2" key="4">
    <citation type="submission" date="2016-11" db="EMBL/GenBank/DDBJ databases">
        <authorList>
            <person name="Varghese N."/>
            <person name="Submissions S."/>
        </authorList>
    </citation>
    <scope>NUCLEOTIDE SEQUENCE</scope>
    <source>
        <strain evidence="2">DSM 1682</strain>
    </source>
</reference>
<dbReference type="Proteomes" id="UP000068026">
    <property type="component" value="Chromosome"/>
</dbReference>
<proteinExistence type="predicted"/>
<dbReference type="EMBL" id="CP014223">
    <property type="protein sequence ID" value="AMJ41774.1"/>
    <property type="molecule type" value="Genomic_DNA"/>
</dbReference>
<dbReference type="Proteomes" id="UP000184204">
    <property type="component" value="Unassembled WGS sequence"/>
</dbReference>
<dbReference type="AlphaFoldDB" id="A0A0X8VB44"/>
<reference evidence="3" key="2">
    <citation type="submission" date="2016-01" db="EMBL/GenBank/DDBJ databases">
        <authorList>
            <person name="Poehlein A."/>
            <person name="Schlien K."/>
            <person name="Gottschalk G."/>
            <person name="Buckel W."/>
            <person name="Daniel R."/>
        </authorList>
    </citation>
    <scope>NUCLEOTIDE SEQUENCE [LARGE SCALE GENOMIC DNA]</scope>
    <source>
        <strain evidence="3">X2</strain>
    </source>
</reference>
<accession>A0A0X8VB44</accession>
<name>A0A0X8VB44_ANAPI</name>
<evidence type="ECO:0000313" key="3">
    <source>
        <dbReference type="Proteomes" id="UP000068026"/>
    </source>
</evidence>
<keyword evidence="3" id="KW-1185">Reference proteome</keyword>
<evidence type="ECO:0000313" key="1">
    <source>
        <dbReference type="EMBL" id="AMJ41774.1"/>
    </source>
</evidence>
<dbReference type="KEGG" id="cpro:CPRO_21940"/>
<reference evidence="1 3" key="1">
    <citation type="journal article" date="2016" name="Genome Announc.">
        <title>Complete Genome Sequence of the Amino Acid-Fermenting Clostridium propionicum X2 (DSM 1682).</title>
        <authorList>
            <person name="Poehlein A."/>
            <person name="Schlien K."/>
            <person name="Chowdhury N.P."/>
            <person name="Gottschalk G."/>
            <person name="Buckel W."/>
            <person name="Daniel R."/>
        </authorList>
    </citation>
    <scope>NUCLEOTIDE SEQUENCE [LARGE SCALE GENOMIC DNA]</scope>
    <source>
        <strain evidence="1 3">X2</strain>
    </source>
</reference>
<organism evidence="2 4">
    <name type="scientific">Anaerotignum propionicum DSM 1682</name>
    <dbReference type="NCBI Taxonomy" id="991789"/>
    <lineage>
        <taxon>Bacteria</taxon>
        <taxon>Bacillati</taxon>
        <taxon>Bacillota</taxon>
        <taxon>Clostridia</taxon>
        <taxon>Lachnospirales</taxon>
        <taxon>Anaerotignaceae</taxon>
        <taxon>Anaerotignum</taxon>
    </lineage>
</organism>
<protein>
    <submittedName>
        <fullName evidence="2">Uncharacterized protein</fullName>
    </submittedName>
</protein>